<dbReference type="HOGENOM" id="CLU_1678117_0_0_1"/>
<proteinExistence type="predicted"/>
<accession>A0A0C2Y277</accession>
<dbReference type="Proteomes" id="UP000053424">
    <property type="component" value="Unassembled WGS sequence"/>
</dbReference>
<sequence>METDETGNASPELPGLRRSLHYDHSEDHLPQVNNTIPRSPQSTLRYTRGPRDNANYLMYQRNEHPVPAPLEIYSSPYHGITRSPTSPLHNIHHEQWSESTQSREWPAPPPPVHQSPHHSPPLSRADSLFTSIAPHGPSNNTTPPLSPQISLHTSFHT</sequence>
<evidence type="ECO:0000313" key="2">
    <source>
        <dbReference type="EMBL" id="KIM35192.1"/>
    </source>
</evidence>
<keyword evidence="3" id="KW-1185">Reference proteome</keyword>
<evidence type="ECO:0000256" key="1">
    <source>
        <dbReference type="SAM" id="MobiDB-lite"/>
    </source>
</evidence>
<organism evidence="2 3">
    <name type="scientific">Hebeloma cylindrosporum</name>
    <dbReference type="NCBI Taxonomy" id="76867"/>
    <lineage>
        <taxon>Eukaryota</taxon>
        <taxon>Fungi</taxon>
        <taxon>Dikarya</taxon>
        <taxon>Basidiomycota</taxon>
        <taxon>Agaricomycotina</taxon>
        <taxon>Agaricomycetes</taxon>
        <taxon>Agaricomycetidae</taxon>
        <taxon>Agaricales</taxon>
        <taxon>Agaricineae</taxon>
        <taxon>Hymenogastraceae</taxon>
        <taxon>Hebeloma</taxon>
    </lineage>
</organism>
<feature type="region of interest" description="Disordered" evidence="1">
    <location>
        <begin position="1"/>
        <end position="157"/>
    </location>
</feature>
<feature type="compositionally biased region" description="Basic and acidic residues" evidence="1">
    <location>
        <begin position="20"/>
        <end position="29"/>
    </location>
</feature>
<dbReference type="EMBL" id="KN831828">
    <property type="protein sequence ID" value="KIM35192.1"/>
    <property type="molecule type" value="Genomic_DNA"/>
</dbReference>
<dbReference type="AlphaFoldDB" id="A0A0C2Y277"/>
<reference evidence="2 3" key="1">
    <citation type="submission" date="2014-04" db="EMBL/GenBank/DDBJ databases">
        <authorList>
            <consortium name="DOE Joint Genome Institute"/>
            <person name="Kuo A."/>
            <person name="Gay G."/>
            <person name="Dore J."/>
            <person name="Kohler A."/>
            <person name="Nagy L.G."/>
            <person name="Floudas D."/>
            <person name="Copeland A."/>
            <person name="Barry K.W."/>
            <person name="Cichocki N."/>
            <person name="Veneault-Fourrey C."/>
            <person name="LaButti K."/>
            <person name="Lindquist E.A."/>
            <person name="Lipzen A."/>
            <person name="Lundell T."/>
            <person name="Morin E."/>
            <person name="Murat C."/>
            <person name="Sun H."/>
            <person name="Tunlid A."/>
            <person name="Henrissat B."/>
            <person name="Grigoriev I.V."/>
            <person name="Hibbett D.S."/>
            <person name="Martin F."/>
            <person name="Nordberg H.P."/>
            <person name="Cantor M.N."/>
            <person name="Hua S.X."/>
        </authorList>
    </citation>
    <scope>NUCLEOTIDE SEQUENCE [LARGE SCALE GENOMIC DNA]</scope>
    <source>
        <strain evidence="3">h7</strain>
    </source>
</reference>
<evidence type="ECO:0000313" key="3">
    <source>
        <dbReference type="Proteomes" id="UP000053424"/>
    </source>
</evidence>
<protein>
    <submittedName>
        <fullName evidence="2">Uncharacterized protein</fullName>
    </submittedName>
</protein>
<feature type="compositionally biased region" description="Polar residues" evidence="1">
    <location>
        <begin position="31"/>
        <end position="45"/>
    </location>
</feature>
<feature type="compositionally biased region" description="Polar residues" evidence="1">
    <location>
        <begin position="137"/>
        <end position="157"/>
    </location>
</feature>
<name>A0A0C2Y277_HEBCY</name>
<gene>
    <name evidence="2" type="ORF">M413DRAFT_32723</name>
</gene>
<reference evidence="3" key="2">
    <citation type="submission" date="2015-01" db="EMBL/GenBank/DDBJ databases">
        <title>Evolutionary Origins and Diversification of the Mycorrhizal Mutualists.</title>
        <authorList>
            <consortium name="DOE Joint Genome Institute"/>
            <consortium name="Mycorrhizal Genomics Consortium"/>
            <person name="Kohler A."/>
            <person name="Kuo A."/>
            <person name="Nagy L.G."/>
            <person name="Floudas D."/>
            <person name="Copeland A."/>
            <person name="Barry K.W."/>
            <person name="Cichocki N."/>
            <person name="Veneault-Fourrey C."/>
            <person name="LaButti K."/>
            <person name="Lindquist E.A."/>
            <person name="Lipzen A."/>
            <person name="Lundell T."/>
            <person name="Morin E."/>
            <person name="Murat C."/>
            <person name="Riley R."/>
            <person name="Ohm R."/>
            <person name="Sun H."/>
            <person name="Tunlid A."/>
            <person name="Henrissat B."/>
            <person name="Grigoriev I.V."/>
            <person name="Hibbett D.S."/>
            <person name="Martin F."/>
        </authorList>
    </citation>
    <scope>NUCLEOTIDE SEQUENCE [LARGE SCALE GENOMIC DNA]</scope>
    <source>
        <strain evidence="3">h7</strain>
    </source>
</reference>